<accession>P73565</accession>
<organism evidence="1 2">
    <name type="scientific">Synechocystis sp. (strain ATCC 27184 / PCC 6803 / Kazusa)</name>
    <dbReference type="NCBI Taxonomy" id="1111708"/>
    <lineage>
        <taxon>Bacteria</taxon>
        <taxon>Bacillati</taxon>
        <taxon>Cyanobacteriota</taxon>
        <taxon>Cyanophyceae</taxon>
        <taxon>Synechococcales</taxon>
        <taxon>Merismopediaceae</taxon>
        <taxon>Synechocystis</taxon>
    </lineage>
</organism>
<reference evidence="1 2" key="2">
    <citation type="journal article" date="1996" name="DNA Res.">
        <title>Sequence analysis of the genome of the unicellular cyanobacterium Synechocystis sp. strain PCC6803. II. Sequence determination of the entire genome and assignment of potential protein-coding regions.</title>
        <authorList>
            <person name="Kaneko T."/>
            <person name="Sato S."/>
            <person name="Kotani H."/>
            <person name="Tanaka A."/>
            <person name="Asamizu E."/>
            <person name="Nakamura Y."/>
            <person name="Miyajima N."/>
            <person name="Hirosawa M."/>
            <person name="Sugiura M."/>
            <person name="Sasamoto S."/>
            <person name="Kimura T."/>
            <person name="Hosouchi T."/>
            <person name="Matsuno A."/>
            <person name="Muraki A."/>
            <person name="Nakazaki N."/>
            <person name="Naruo K."/>
            <person name="Okumura S."/>
            <person name="Shimpo S."/>
            <person name="Takeuchi C."/>
            <person name="Wada T."/>
            <person name="Watanabe A."/>
            <person name="Yamada M."/>
            <person name="Yasuda M."/>
            <person name="Tabata S."/>
        </authorList>
    </citation>
    <scope>NUCLEOTIDE SEQUENCE [LARGE SCALE GENOMIC DNA]</scope>
    <source>
        <strain evidence="2">ATCC 27184 / PCC 6803 / Kazusa</strain>
    </source>
</reference>
<reference evidence="1 2" key="1">
    <citation type="journal article" date="1995" name="DNA Res.">
        <title>Sequence analysis of the genome of the unicellular cyanobacterium Synechocystis sp. strain PCC6803. I. Sequence features in the 1 Mb region from map positions 64% to 92% of the genome.</title>
        <authorList>
            <person name="Kaneko T."/>
            <person name="Tanaka A."/>
            <person name="Sato S."/>
            <person name="Kotani H."/>
            <person name="Sazuka T."/>
            <person name="Miyajima N."/>
            <person name="Sugiura M."/>
            <person name="Tabata S."/>
        </authorList>
    </citation>
    <scope>NUCLEOTIDE SEQUENCE [LARGE SCALE GENOMIC DNA]</scope>
    <source>
        <strain evidence="2">ATCC 27184 / PCC 6803 / Kazusa</strain>
    </source>
</reference>
<evidence type="ECO:0000313" key="2">
    <source>
        <dbReference type="Proteomes" id="UP000001425"/>
    </source>
</evidence>
<dbReference type="EMBL" id="BA000022">
    <property type="protein sequence ID" value="BAA17605.1"/>
    <property type="molecule type" value="Genomic_DNA"/>
</dbReference>
<sequence>MAGGILKTGNQFCSMELELIINSENLEKSMLLPMKSILKSAVLALACTLTTFASFSGLSAQTMTDTPASQVSPEKLEVLEKLGAILNEQQKGKLEAGLAQGQEVKAILPTLDLSPQQKIQVLKVLESVKK</sequence>
<keyword evidence="2" id="KW-1185">Reference proteome</keyword>
<dbReference type="PIR" id="S77271">
    <property type="entry name" value="S77271"/>
</dbReference>
<dbReference type="Proteomes" id="UP000001425">
    <property type="component" value="Chromosome"/>
</dbReference>
<dbReference type="InParanoid" id="P73565"/>
<dbReference type="AlphaFoldDB" id="P73565"/>
<evidence type="ECO:0000313" key="1">
    <source>
        <dbReference type="EMBL" id="BAA17605.1"/>
    </source>
</evidence>
<name>P73565_SYNY3</name>
<dbReference type="IntAct" id="P73565">
    <property type="interactions" value="2"/>
</dbReference>
<dbReference type="EnsemblBacteria" id="BAA17605">
    <property type="protein sequence ID" value="BAA17605"/>
    <property type="gene ID" value="BAA17605"/>
</dbReference>
<protein>
    <submittedName>
        <fullName evidence="1">Sll0872 protein</fullName>
    </submittedName>
</protein>
<dbReference type="KEGG" id="syn:sll0872"/>
<dbReference type="PaxDb" id="1148-1652685"/>
<gene>
    <name evidence="1" type="ordered locus">sll0872</name>
</gene>
<proteinExistence type="predicted"/>
<dbReference type="eggNOG" id="ENOG5031UM8">
    <property type="taxonomic scope" value="Bacteria"/>
</dbReference>